<dbReference type="OrthoDB" id="8781591at2759"/>
<evidence type="ECO:0000313" key="2">
    <source>
        <dbReference type="Proteomes" id="UP001046870"/>
    </source>
</evidence>
<reference evidence="1" key="1">
    <citation type="submission" date="2021-01" db="EMBL/GenBank/DDBJ databases">
        <authorList>
            <person name="Zahm M."/>
            <person name="Roques C."/>
            <person name="Cabau C."/>
            <person name="Klopp C."/>
            <person name="Donnadieu C."/>
            <person name="Jouanno E."/>
            <person name="Lampietro C."/>
            <person name="Louis A."/>
            <person name="Herpin A."/>
            <person name="Echchiki A."/>
            <person name="Berthelot C."/>
            <person name="Parey E."/>
            <person name="Roest-Crollius H."/>
            <person name="Braasch I."/>
            <person name="Postlethwait J."/>
            <person name="Bobe J."/>
            <person name="Montfort J."/>
            <person name="Bouchez O."/>
            <person name="Begum T."/>
            <person name="Mejri S."/>
            <person name="Adams A."/>
            <person name="Chen W.-J."/>
            <person name="Guiguen Y."/>
        </authorList>
    </citation>
    <scope>NUCLEOTIDE SEQUENCE</scope>
    <source>
        <strain evidence="1">YG-15Mar2019-1</strain>
        <tissue evidence="1">Brain</tissue>
    </source>
</reference>
<accession>A0A9D3T336</accession>
<dbReference type="InterPro" id="IPR019522">
    <property type="entry name" value="PIK3R5/6"/>
</dbReference>
<dbReference type="GO" id="GO:0005944">
    <property type="term" value="C:phosphatidylinositol 3-kinase complex, class IB"/>
    <property type="evidence" value="ECO:0007669"/>
    <property type="project" value="InterPro"/>
</dbReference>
<gene>
    <name evidence="1" type="ORF">MATL_G00209610</name>
</gene>
<proteinExistence type="predicted"/>
<organism evidence="1 2">
    <name type="scientific">Megalops atlanticus</name>
    <name type="common">Tarpon</name>
    <name type="synonym">Clupea gigantea</name>
    <dbReference type="NCBI Taxonomy" id="7932"/>
    <lineage>
        <taxon>Eukaryota</taxon>
        <taxon>Metazoa</taxon>
        <taxon>Chordata</taxon>
        <taxon>Craniata</taxon>
        <taxon>Vertebrata</taxon>
        <taxon>Euteleostomi</taxon>
        <taxon>Actinopterygii</taxon>
        <taxon>Neopterygii</taxon>
        <taxon>Teleostei</taxon>
        <taxon>Elopiformes</taxon>
        <taxon>Megalopidae</taxon>
        <taxon>Megalops</taxon>
    </lineage>
</organism>
<comment type="caution">
    <text evidence="1">The sequence shown here is derived from an EMBL/GenBank/DDBJ whole genome shotgun (WGS) entry which is preliminary data.</text>
</comment>
<dbReference type="PANTHER" id="PTHR15593">
    <property type="entry name" value="PHOSPHATIDYLINOSITOL 3-KINASE REGULATORY SUBUNIT"/>
    <property type="match status" value="1"/>
</dbReference>
<dbReference type="EMBL" id="JAFDVH010000019">
    <property type="protein sequence ID" value="KAG7459336.1"/>
    <property type="molecule type" value="Genomic_DNA"/>
</dbReference>
<sequence length="769" mass="87382">MNVKAATVIVMIRCSRPSLTEVCAVLLFVPRRASLLRCEVGVCAWKMTSNTTWYMPSSSITEGGVSTVESEMYHSMQAVLQLLDQHDSISAHHKGMLRWSLHKKVQKKPLDSTVLVETLVKELERVQWADCVNRIIPLLQTLIYAVMQSVYIPEDLCKRVYDCCKTLLTFPQPYCGVGLSYTRCMKTEHAKPGALYQRKVLAEQRMQNEAFPFQEVVFVFGDPAVISGPVETTIRKDLEQAAQHGPTFTLQCKLLLHTLKAALGQDCHTHALALALKNSDCEVERYFQEVVEVVEQSEEEEEEDHGGYRARLQQIYHRIVPAGNKGVMSSNPLSEMPLPSPEIRFHLWKKEEDLCTELEKFMRQSYAELVTEMQRMSTDSGIEMDLSDSEPPVQPWLSQRVRVWKCLSEADRVALAQHSQEDLGASRVVRRRPRSGSAAVIRQPQHLTAHVVVMGDDRVLGMLAKACCSLRTKDDTTWYLLTERLNLQMYYVPITNQCNTTSPAEERKSPHMSLLDLATYLGRVDPWYECSINGLAHTIPLLAETQSRARVSSDPPHFLVDVLSYYIRMGQQPVHFPIYAVKISFSSLTKEPEQDVFVMQLEMDFPEFRNNTVKLKGRSFRQKRSISEACGHVVSINYRKVSLSNREVETGLSLRTAGILLCAASTNKTEHLDCLAVTFKETLQRTVTEPMIRTCNIKIRTVEDRAFTVCLDKDSRRTYRDVQSVDVSLCPRETFLSKFSMGEEKEAELSKHMTKGLSLPINTFSGLTY</sequence>
<keyword evidence="2" id="KW-1185">Reference proteome</keyword>
<dbReference type="AlphaFoldDB" id="A0A9D3T336"/>
<dbReference type="GO" id="GO:0046935">
    <property type="term" value="F:1-phosphatidylinositol-3-kinase regulator activity"/>
    <property type="evidence" value="ECO:0007669"/>
    <property type="project" value="InterPro"/>
</dbReference>
<evidence type="ECO:0000313" key="1">
    <source>
        <dbReference type="EMBL" id="KAG7459336.1"/>
    </source>
</evidence>
<dbReference type="GO" id="GO:0007186">
    <property type="term" value="P:G protein-coupled receptor signaling pathway"/>
    <property type="evidence" value="ECO:0007669"/>
    <property type="project" value="TreeGrafter"/>
</dbReference>
<evidence type="ECO:0008006" key="3">
    <source>
        <dbReference type="Google" id="ProtNLM"/>
    </source>
</evidence>
<dbReference type="PANTHER" id="PTHR15593:SF1">
    <property type="entry name" value="PHOSPHOINOSITIDE 3-KINASE REGULATORY SUBUNIT 6"/>
    <property type="match status" value="1"/>
</dbReference>
<name>A0A9D3T336_MEGAT</name>
<dbReference type="Pfam" id="PF10486">
    <property type="entry name" value="PI3K_1B_p101"/>
    <property type="match status" value="2"/>
</dbReference>
<protein>
    <recommendedName>
        <fullName evidence="3">Phosphoinositide 3-kinase regulatory subunit 6</fullName>
    </recommendedName>
</protein>
<dbReference type="Proteomes" id="UP001046870">
    <property type="component" value="Chromosome 19"/>
</dbReference>